<evidence type="ECO:0000259" key="3">
    <source>
        <dbReference type="SMART" id="SM00331"/>
    </source>
</evidence>
<dbReference type="GO" id="GO:0004722">
    <property type="term" value="F:protein serine/threonine phosphatase activity"/>
    <property type="evidence" value="ECO:0007669"/>
    <property type="project" value="UniProtKB-EC"/>
</dbReference>
<dbReference type="EMBL" id="JBHMDM010000007">
    <property type="protein sequence ID" value="MFB9378291.1"/>
    <property type="molecule type" value="Genomic_DNA"/>
</dbReference>
<dbReference type="RefSeq" id="WP_380155507.1">
    <property type="nucleotide sequence ID" value="NZ_JBHMDM010000007.1"/>
</dbReference>
<name>A0ABV5LW23_9ACTN</name>
<proteinExistence type="predicted"/>
<keyword evidence="2" id="KW-1133">Transmembrane helix</keyword>
<feature type="domain" description="PPM-type phosphatase" evidence="3">
    <location>
        <begin position="152"/>
        <end position="365"/>
    </location>
</feature>
<gene>
    <name evidence="4" type="ORF">ACFFVI_15080</name>
</gene>
<evidence type="ECO:0000313" key="5">
    <source>
        <dbReference type="Proteomes" id="UP001589748"/>
    </source>
</evidence>
<feature type="transmembrane region" description="Helical" evidence="2">
    <location>
        <begin position="74"/>
        <end position="93"/>
    </location>
</feature>
<sequence>MHAERWRPVVRQVRAWGRRGRRVLARPPQNPTVVVLAVLTVLIGLGASRTQLVPLTALIPVVLLGASLLRLERMLLLVGVALLALALVTHGRWGTARPVQLSLIVTLVLTFGFALAFARSRGRLGLAGFLGEAMLVELRERLLDQSALEATPQGWSVEGLRRPAHGDAFSGDVLLSTLAPDGRTLEICLVDVSGKGQDAGVRGLLLAGSFGGLLGAVAPGSFLTAANRYVLRQRWTEGFATAVHLSVDLDRGDVVVSTAGHPPPVRLVSGRPSVLELPGAGPALGLLPDPPFPVTRLHLDPGDALLVYSDGVVEHRDADLEEGIRRLAVELGRQPDPRDGTFLARLVDDFAPGESDDRTACLVRRQEPRPV</sequence>
<protein>
    <submittedName>
        <fullName evidence="4">PP2C family protein-serine/threonine phosphatase</fullName>
        <ecNumber evidence="4">3.1.3.16</ecNumber>
    </submittedName>
</protein>
<reference evidence="4 5" key="1">
    <citation type="submission" date="2024-09" db="EMBL/GenBank/DDBJ databases">
        <authorList>
            <person name="Sun Q."/>
            <person name="Mori K."/>
        </authorList>
    </citation>
    <scope>NUCLEOTIDE SEQUENCE [LARGE SCALE GENOMIC DNA]</scope>
    <source>
        <strain evidence="4 5">TISTR 1856</strain>
    </source>
</reference>
<dbReference type="Gene3D" id="3.60.40.10">
    <property type="entry name" value="PPM-type phosphatase domain"/>
    <property type="match status" value="1"/>
</dbReference>
<dbReference type="SMART" id="SM00331">
    <property type="entry name" value="PP2C_SIG"/>
    <property type="match status" value="1"/>
</dbReference>
<feature type="transmembrane region" description="Helical" evidence="2">
    <location>
        <begin position="99"/>
        <end position="118"/>
    </location>
</feature>
<dbReference type="Proteomes" id="UP001589748">
    <property type="component" value="Unassembled WGS sequence"/>
</dbReference>
<feature type="transmembrane region" description="Helical" evidence="2">
    <location>
        <begin position="28"/>
        <end position="46"/>
    </location>
</feature>
<comment type="caution">
    <text evidence="4">The sequence shown here is derived from an EMBL/GenBank/DDBJ whole genome shotgun (WGS) entry which is preliminary data.</text>
</comment>
<dbReference type="PANTHER" id="PTHR43156">
    <property type="entry name" value="STAGE II SPORULATION PROTEIN E-RELATED"/>
    <property type="match status" value="1"/>
</dbReference>
<dbReference type="SUPFAM" id="SSF81606">
    <property type="entry name" value="PP2C-like"/>
    <property type="match status" value="1"/>
</dbReference>
<evidence type="ECO:0000313" key="4">
    <source>
        <dbReference type="EMBL" id="MFB9378291.1"/>
    </source>
</evidence>
<dbReference type="EC" id="3.1.3.16" evidence="4"/>
<organism evidence="4 5">
    <name type="scientific">Kineococcus gynurae</name>
    <dbReference type="NCBI Taxonomy" id="452979"/>
    <lineage>
        <taxon>Bacteria</taxon>
        <taxon>Bacillati</taxon>
        <taxon>Actinomycetota</taxon>
        <taxon>Actinomycetes</taxon>
        <taxon>Kineosporiales</taxon>
        <taxon>Kineosporiaceae</taxon>
        <taxon>Kineococcus</taxon>
    </lineage>
</organism>
<keyword evidence="2" id="KW-0812">Transmembrane</keyword>
<accession>A0ABV5LW23</accession>
<keyword evidence="2" id="KW-0472">Membrane</keyword>
<dbReference type="PANTHER" id="PTHR43156:SF2">
    <property type="entry name" value="STAGE II SPORULATION PROTEIN E"/>
    <property type="match status" value="1"/>
</dbReference>
<keyword evidence="1 4" id="KW-0378">Hydrolase</keyword>
<evidence type="ECO:0000256" key="1">
    <source>
        <dbReference type="ARBA" id="ARBA00022801"/>
    </source>
</evidence>
<evidence type="ECO:0000256" key="2">
    <source>
        <dbReference type="SAM" id="Phobius"/>
    </source>
</evidence>
<dbReference type="InterPro" id="IPR001932">
    <property type="entry name" value="PPM-type_phosphatase-like_dom"/>
</dbReference>
<keyword evidence="5" id="KW-1185">Reference proteome</keyword>
<dbReference type="Pfam" id="PF07228">
    <property type="entry name" value="SpoIIE"/>
    <property type="match status" value="1"/>
</dbReference>
<dbReference type="InterPro" id="IPR052016">
    <property type="entry name" value="Bact_Sigma-Reg"/>
</dbReference>
<dbReference type="InterPro" id="IPR036457">
    <property type="entry name" value="PPM-type-like_dom_sf"/>
</dbReference>
<feature type="transmembrane region" description="Helical" evidence="2">
    <location>
        <begin position="52"/>
        <end position="69"/>
    </location>
</feature>